<dbReference type="PROSITE" id="PS50011">
    <property type="entry name" value="PROTEIN_KINASE_DOM"/>
    <property type="match status" value="1"/>
</dbReference>
<dbReference type="PANTHER" id="PTHR44329">
    <property type="entry name" value="SERINE/THREONINE-PROTEIN KINASE TNNI3K-RELATED"/>
    <property type="match status" value="1"/>
</dbReference>
<organism evidence="2 3">
    <name type="scientific">Gonapodya prolifera (strain JEL478)</name>
    <name type="common">Monoblepharis prolifera</name>
    <dbReference type="NCBI Taxonomy" id="1344416"/>
    <lineage>
        <taxon>Eukaryota</taxon>
        <taxon>Fungi</taxon>
        <taxon>Fungi incertae sedis</taxon>
        <taxon>Chytridiomycota</taxon>
        <taxon>Chytridiomycota incertae sedis</taxon>
        <taxon>Monoblepharidomycetes</taxon>
        <taxon>Monoblepharidales</taxon>
        <taxon>Gonapodyaceae</taxon>
        <taxon>Gonapodya</taxon>
    </lineage>
</organism>
<dbReference type="OrthoDB" id="2146423at2759"/>
<accession>A0A139A4Y3</accession>
<evidence type="ECO:0000313" key="2">
    <source>
        <dbReference type="EMBL" id="KXS11801.1"/>
    </source>
</evidence>
<dbReference type="GO" id="GO:0005524">
    <property type="term" value="F:ATP binding"/>
    <property type="evidence" value="ECO:0007669"/>
    <property type="project" value="InterPro"/>
</dbReference>
<dbReference type="Pfam" id="PF00069">
    <property type="entry name" value="Pkinase"/>
    <property type="match status" value="1"/>
</dbReference>
<dbReference type="EMBL" id="KQ965796">
    <property type="protein sequence ID" value="KXS11801.1"/>
    <property type="molecule type" value="Genomic_DNA"/>
</dbReference>
<dbReference type="AlphaFoldDB" id="A0A139A4Y3"/>
<dbReference type="GO" id="GO:0004674">
    <property type="term" value="F:protein serine/threonine kinase activity"/>
    <property type="evidence" value="ECO:0007669"/>
    <property type="project" value="TreeGrafter"/>
</dbReference>
<reference evidence="2 3" key="1">
    <citation type="journal article" date="2015" name="Genome Biol. Evol.">
        <title>Phylogenomic analyses indicate that early fungi evolved digesting cell walls of algal ancestors of land plants.</title>
        <authorList>
            <person name="Chang Y."/>
            <person name="Wang S."/>
            <person name="Sekimoto S."/>
            <person name="Aerts A.L."/>
            <person name="Choi C."/>
            <person name="Clum A."/>
            <person name="LaButti K.M."/>
            <person name="Lindquist E.A."/>
            <person name="Yee Ngan C."/>
            <person name="Ohm R.A."/>
            <person name="Salamov A.A."/>
            <person name="Grigoriev I.V."/>
            <person name="Spatafora J.W."/>
            <person name="Berbee M.L."/>
        </authorList>
    </citation>
    <scope>NUCLEOTIDE SEQUENCE [LARGE SCALE GENOMIC DNA]</scope>
    <source>
        <strain evidence="2 3">JEL478</strain>
    </source>
</reference>
<gene>
    <name evidence="2" type="ORF">M427DRAFT_46823</name>
</gene>
<protein>
    <submittedName>
        <fullName evidence="2">Kinase-like protein</fullName>
    </submittedName>
</protein>
<evidence type="ECO:0000313" key="3">
    <source>
        <dbReference type="Proteomes" id="UP000070544"/>
    </source>
</evidence>
<dbReference type="InterPro" id="IPR000719">
    <property type="entry name" value="Prot_kinase_dom"/>
</dbReference>
<proteinExistence type="predicted"/>
<dbReference type="InterPro" id="IPR051681">
    <property type="entry name" value="Ser/Thr_Kinases-Pseudokinases"/>
</dbReference>
<dbReference type="STRING" id="1344416.A0A139A4Y3"/>
<dbReference type="SUPFAM" id="SSF56112">
    <property type="entry name" value="Protein kinase-like (PK-like)"/>
    <property type="match status" value="1"/>
</dbReference>
<keyword evidence="2" id="KW-0808">Transferase</keyword>
<dbReference type="Gene3D" id="3.30.200.20">
    <property type="entry name" value="Phosphorylase Kinase, domain 1"/>
    <property type="match status" value="1"/>
</dbReference>
<keyword evidence="2" id="KW-0418">Kinase</keyword>
<dbReference type="SMART" id="SM00220">
    <property type="entry name" value="S_TKc"/>
    <property type="match status" value="1"/>
</dbReference>
<name>A0A139A4Y3_GONPJ</name>
<dbReference type="Gene3D" id="1.10.510.10">
    <property type="entry name" value="Transferase(Phosphotransferase) domain 1"/>
    <property type="match status" value="1"/>
</dbReference>
<feature type="domain" description="Protein kinase" evidence="1">
    <location>
        <begin position="1"/>
        <end position="286"/>
    </location>
</feature>
<keyword evidence="3" id="KW-1185">Reference proteome</keyword>
<sequence>MAAGAPGNMAGNGPLPFIPLNDLAVVPERIPQGGMADIFKATWTQRNFFGIATAKTPVVLKQLRDDRAKYRNLFIQESEIWWKLPKHANVLGIYGGNMQDSKMRDPTWYRRIEHLHLSKHTHADLKGVNILINKDNVALVSDFGFSFLRKSDLSLLAPIIQAENQEYVGGITVFMPPERLKPYLQKLPYTPTKSGDIYAFAMICIEIWTSQDTFQDRPLEDNLWTDIIENGVRPTHLNTQDPTLNFLHRIPVILQELIDQSWNPRHNERRMRPTIKDFVTTLEHLLEGDYVLVQQLKLSPMVQQDFQHYLMDSPLLAKDLPVIIYMDPINYPRILPRRKSGTKFHIGGN</sequence>
<dbReference type="Proteomes" id="UP000070544">
    <property type="component" value="Unassembled WGS sequence"/>
</dbReference>
<evidence type="ECO:0000259" key="1">
    <source>
        <dbReference type="PROSITE" id="PS50011"/>
    </source>
</evidence>
<dbReference type="InterPro" id="IPR011009">
    <property type="entry name" value="Kinase-like_dom_sf"/>
</dbReference>